<comment type="caution">
    <text evidence="18">The sequence shown here is derived from an EMBL/GenBank/DDBJ whole genome shotgun (WGS) entry which is preliminary data.</text>
</comment>
<dbReference type="SMART" id="SM00448">
    <property type="entry name" value="REC"/>
    <property type="match status" value="1"/>
</dbReference>
<dbReference type="CDD" id="cd17546">
    <property type="entry name" value="REC_hyHK_CKI1_RcsC-like"/>
    <property type="match status" value="1"/>
</dbReference>
<feature type="domain" description="PAC" evidence="17">
    <location>
        <begin position="76"/>
        <end position="128"/>
    </location>
</feature>
<dbReference type="RefSeq" id="WP_345095619.1">
    <property type="nucleotide sequence ID" value="NZ_BAABCS010000031.1"/>
</dbReference>
<reference evidence="19" key="1">
    <citation type="journal article" date="2019" name="Int. J. Syst. Evol. Microbiol.">
        <title>The Global Catalogue of Microorganisms (GCM) 10K type strain sequencing project: providing services to taxonomists for standard genome sequencing and annotation.</title>
        <authorList>
            <consortium name="The Broad Institute Genomics Platform"/>
            <consortium name="The Broad Institute Genome Sequencing Center for Infectious Disease"/>
            <person name="Wu L."/>
            <person name="Ma J."/>
        </authorList>
    </citation>
    <scope>NUCLEOTIDE SEQUENCE [LARGE SCALE GENOMIC DNA]</scope>
    <source>
        <strain evidence="19">JCM 17068</strain>
    </source>
</reference>
<feature type="coiled-coil region" evidence="13">
    <location>
        <begin position="125"/>
        <end position="170"/>
    </location>
</feature>
<dbReference type="PROSITE" id="PS50109">
    <property type="entry name" value="HIS_KIN"/>
    <property type="match status" value="1"/>
</dbReference>
<feature type="domain" description="PAS" evidence="16">
    <location>
        <begin position="5"/>
        <end position="78"/>
    </location>
</feature>
<dbReference type="PANTHER" id="PTHR45339:SF1">
    <property type="entry name" value="HYBRID SIGNAL TRANSDUCTION HISTIDINE KINASE J"/>
    <property type="match status" value="1"/>
</dbReference>
<dbReference type="NCBIfam" id="TIGR00229">
    <property type="entry name" value="sensory_box"/>
    <property type="match status" value="2"/>
</dbReference>
<dbReference type="InterPro" id="IPR000014">
    <property type="entry name" value="PAS"/>
</dbReference>
<keyword evidence="6" id="KW-0812">Transmembrane</keyword>
<dbReference type="InterPro" id="IPR001610">
    <property type="entry name" value="PAC"/>
</dbReference>
<dbReference type="Pfam" id="PF00072">
    <property type="entry name" value="Response_reg"/>
    <property type="match status" value="1"/>
</dbReference>
<feature type="modified residue" description="4-aspartylphosphate" evidence="12">
    <location>
        <position position="716"/>
    </location>
</feature>
<proteinExistence type="predicted"/>
<dbReference type="InterPro" id="IPR013767">
    <property type="entry name" value="PAS_fold"/>
</dbReference>
<evidence type="ECO:0000259" key="16">
    <source>
        <dbReference type="PROSITE" id="PS50112"/>
    </source>
</evidence>
<feature type="domain" description="Response regulatory" evidence="15">
    <location>
        <begin position="667"/>
        <end position="782"/>
    </location>
</feature>
<accession>A0ABP7V439</accession>
<keyword evidence="11" id="KW-0472">Membrane</keyword>
<dbReference type="Pfam" id="PF00989">
    <property type="entry name" value="PAS"/>
    <property type="match status" value="1"/>
</dbReference>
<feature type="domain" description="PAS" evidence="16">
    <location>
        <begin position="264"/>
        <end position="319"/>
    </location>
</feature>
<dbReference type="SMART" id="SM00086">
    <property type="entry name" value="PAC"/>
    <property type="match status" value="2"/>
</dbReference>
<dbReference type="InterPro" id="IPR004358">
    <property type="entry name" value="Sig_transdc_His_kin-like_C"/>
</dbReference>
<keyword evidence="8" id="KW-0067">ATP-binding</keyword>
<evidence type="ECO:0000259" key="15">
    <source>
        <dbReference type="PROSITE" id="PS50110"/>
    </source>
</evidence>
<dbReference type="Pfam" id="PF00512">
    <property type="entry name" value="HisKA"/>
    <property type="match status" value="1"/>
</dbReference>
<feature type="domain" description="PAC" evidence="17">
    <location>
        <begin position="333"/>
        <end position="385"/>
    </location>
</feature>
<dbReference type="SUPFAM" id="SSF47226">
    <property type="entry name" value="Histidine-containing phosphotransfer domain, HPT domain"/>
    <property type="match status" value="1"/>
</dbReference>
<dbReference type="SUPFAM" id="SSF55785">
    <property type="entry name" value="PYP-like sensor domain (PAS domain)"/>
    <property type="match status" value="2"/>
</dbReference>
<dbReference type="Pfam" id="PF08448">
    <property type="entry name" value="PAS_4"/>
    <property type="match status" value="1"/>
</dbReference>
<dbReference type="InterPro" id="IPR003594">
    <property type="entry name" value="HATPase_dom"/>
</dbReference>
<dbReference type="Gene3D" id="3.30.450.20">
    <property type="entry name" value="PAS domain"/>
    <property type="match status" value="2"/>
</dbReference>
<evidence type="ECO:0000256" key="13">
    <source>
        <dbReference type="SAM" id="Coils"/>
    </source>
</evidence>
<dbReference type="SUPFAM" id="SSF55874">
    <property type="entry name" value="ATPase domain of HSP90 chaperone/DNA topoisomerase II/histidine kinase"/>
    <property type="match status" value="1"/>
</dbReference>
<dbReference type="InterPro" id="IPR035965">
    <property type="entry name" value="PAS-like_dom_sf"/>
</dbReference>
<dbReference type="SUPFAM" id="SSF52172">
    <property type="entry name" value="CheY-like"/>
    <property type="match status" value="1"/>
</dbReference>
<dbReference type="PROSITE" id="PS50110">
    <property type="entry name" value="RESPONSE_REGULATORY"/>
    <property type="match status" value="1"/>
</dbReference>
<evidence type="ECO:0000256" key="5">
    <source>
        <dbReference type="ARBA" id="ARBA00022553"/>
    </source>
</evidence>
<dbReference type="SMART" id="SM00387">
    <property type="entry name" value="HATPase_c"/>
    <property type="match status" value="1"/>
</dbReference>
<dbReference type="Gene3D" id="3.30.565.10">
    <property type="entry name" value="Histidine kinase-like ATPase, C-terminal domain"/>
    <property type="match status" value="1"/>
</dbReference>
<dbReference type="InterPro" id="IPR036097">
    <property type="entry name" value="HisK_dim/P_sf"/>
</dbReference>
<organism evidence="18 19">
    <name type="scientific">Flavobacterium chungnamense</name>
    <dbReference type="NCBI Taxonomy" id="706182"/>
    <lineage>
        <taxon>Bacteria</taxon>
        <taxon>Pseudomonadati</taxon>
        <taxon>Bacteroidota</taxon>
        <taxon>Flavobacteriia</taxon>
        <taxon>Flavobacteriales</taxon>
        <taxon>Flavobacteriaceae</taxon>
        <taxon>Flavobacterium</taxon>
    </lineage>
</organism>
<evidence type="ECO:0000256" key="7">
    <source>
        <dbReference type="ARBA" id="ARBA00022741"/>
    </source>
</evidence>
<keyword evidence="10" id="KW-0902">Two-component regulatory system</keyword>
<dbReference type="InterPro" id="IPR011006">
    <property type="entry name" value="CheY-like_superfamily"/>
</dbReference>
<evidence type="ECO:0000259" key="14">
    <source>
        <dbReference type="PROSITE" id="PS50109"/>
    </source>
</evidence>
<dbReference type="Gene3D" id="1.20.120.160">
    <property type="entry name" value="HPT domain"/>
    <property type="match status" value="1"/>
</dbReference>
<dbReference type="InterPro" id="IPR003661">
    <property type="entry name" value="HisK_dim/P_dom"/>
</dbReference>
<dbReference type="Gene3D" id="1.10.287.130">
    <property type="match status" value="1"/>
</dbReference>
<keyword evidence="13" id="KW-0175">Coiled coil</keyword>
<keyword evidence="4" id="KW-1003">Cell membrane</keyword>
<dbReference type="InterPro" id="IPR000700">
    <property type="entry name" value="PAS-assoc_C"/>
</dbReference>
<dbReference type="PRINTS" id="PR00344">
    <property type="entry name" value="BCTRLSENSOR"/>
</dbReference>
<dbReference type="InterPro" id="IPR001789">
    <property type="entry name" value="Sig_transdc_resp-reg_receiver"/>
</dbReference>
<name>A0ABP7V439_9FLAO</name>
<keyword evidence="19" id="KW-1185">Reference proteome</keyword>
<evidence type="ECO:0000256" key="3">
    <source>
        <dbReference type="ARBA" id="ARBA00012438"/>
    </source>
</evidence>
<evidence type="ECO:0000313" key="19">
    <source>
        <dbReference type="Proteomes" id="UP001500426"/>
    </source>
</evidence>
<dbReference type="InterPro" id="IPR013656">
    <property type="entry name" value="PAS_4"/>
</dbReference>
<evidence type="ECO:0000259" key="17">
    <source>
        <dbReference type="PROSITE" id="PS50113"/>
    </source>
</evidence>
<dbReference type="SUPFAM" id="SSF47384">
    <property type="entry name" value="Homodimeric domain of signal transducing histidine kinase"/>
    <property type="match status" value="1"/>
</dbReference>
<keyword evidence="5 12" id="KW-0597">Phosphoprotein</keyword>
<dbReference type="CDD" id="cd00082">
    <property type="entry name" value="HisKA"/>
    <property type="match status" value="1"/>
</dbReference>
<dbReference type="InterPro" id="IPR036890">
    <property type="entry name" value="HATPase_C_sf"/>
</dbReference>
<dbReference type="CDD" id="cd16922">
    <property type="entry name" value="HATPase_EvgS-ArcB-TorS-like"/>
    <property type="match status" value="1"/>
</dbReference>
<dbReference type="Gene3D" id="3.40.50.2300">
    <property type="match status" value="1"/>
</dbReference>
<dbReference type="SMART" id="SM00388">
    <property type="entry name" value="HisKA"/>
    <property type="match status" value="1"/>
</dbReference>
<keyword evidence="9" id="KW-1133">Transmembrane helix</keyword>
<dbReference type="Pfam" id="PF02518">
    <property type="entry name" value="HATPase_c"/>
    <property type="match status" value="1"/>
</dbReference>
<sequence>MKNQENQYARSLIEASLDPLVTINIDGKIMDMNQATINITGLSREELTDSDFFDYFTEPQKAREVYQEVFANGSVADSPLTLRHKKGKLTDVLFNGSIYKDENQKVLGVVIVARDIAEQKWALDLKNANKELAFQNKEKEKRAAELVIANKELAFQNEEKEKRANELTIANKELVFQNQEKENRASELTIANKELVFQNKEKQNRADELLIANKELEFQTHEKRNRANELVIAGKELNFQNQEKEKRVVESKELEAYNYSLKLASQYSLSLIEASRDPLFTISLEGKITDTNQASVRVTDVSKEDLIGSDFINYFTEPELAKKGYEEVFAKGFVVDYPLVLIDGKLTSVLFNGSVYKDADGNVIGAVVVARDITEQKKAEKELIEAKALAENATGIAEEALIKAENATRVAVDSVKAKQQFLSNMSHEIRTPMNAIIGFTKVVLKTDLSAKQREYLQAIKISGDALIVLINDILDLAKVDSGKMTFEKVPFKLEVSLSAMIHLFDIKCQEKNILLIKEYDKNIPEVLLGDPVRLHQIILNLVSNAVKFTSEGKVVVSVKLVEENNDNVIIEFAVSDTGIGILDSKLSTIFENFQQASSGTSRLYGGTGLGLAIVKQLVEGQNGTIKVQSIFNVGSVFSFQLSFQKTNLDADLLVEIEEVTDEVQNINVLVVEDIALNQLLMRTLLDDFGFGCDIASNGQIAIDKMSKSHYDIILMDLQMPVMNGFEATKYIRNTLKSNIPIIALTADVTTADLSKCNAVGMNDYIAKPVNERLLYSKIIKILDKKNKETNEKVVQRINQARCTDLNYLMQRTKSNPALMSEMILLYLNQTPPLVSTMKQSYIDKDWSMLYATVHKLIPSFSIVGIHQDFEIIAKKVQEFANQQLDEVTVLKMVTQLETICLQACKELEEELITIKNSK</sequence>
<evidence type="ECO:0000256" key="2">
    <source>
        <dbReference type="ARBA" id="ARBA00004651"/>
    </source>
</evidence>
<evidence type="ECO:0000256" key="6">
    <source>
        <dbReference type="ARBA" id="ARBA00022692"/>
    </source>
</evidence>
<dbReference type="SMART" id="SM00091">
    <property type="entry name" value="PAS"/>
    <property type="match status" value="2"/>
</dbReference>
<feature type="domain" description="Histidine kinase" evidence="14">
    <location>
        <begin position="424"/>
        <end position="645"/>
    </location>
</feature>
<dbReference type="InterPro" id="IPR036641">
    <property type="entry name" value="HPT_dom_sf"/>
</dbReference>
<keyword evidence="7" id="KW-0547">Nucleotide-binding</keyword>
<dbReference type="Proteomes" id="UP001500426">
    <property type="component" value="Unassembled WGS sequence"/>
</dbReference>
<dbReference type="PROSITE" id="PS50113">
    <property type="entry name" value="PAC"/>
    <property type="match status" value="2"/>
</dbReference>
<evidence type="ECO:0000256" key="11">
    <source>
        <dbReference type="ARBA" id="ARBA00023136"/>
    </source>
</evidence>
<gene>
    <name evidence="18" type="ORF">GCM10022388_27340</name>
</gene>
<dbReference type="PANTHER" id="PTHR45339">
    <property type="entry name" value="HYBRID SIGNAL TRANSDUCTION HISTIDINE KINASE J"/>
    <property type="match status" value="1"/>
</dbReference>
<comment type="subcellular location">
    <subcellularLocation>
        <location evidence="2">Cell membrane</location>
        <topology evidence="2">Multi-pass membrane protein</topology>
    </subcellularLocation>
</comment>
<evidence type="ECO:0000256" key="8">
    <source>
        <dbReference type="ARBA" id="ARBA00022840"/>
    </source>
</evidence>
<evidence type="ECO:0000256" key="1">
    <source>
        <dbReference type="ARBA" id="ARBA00000085"/>
    </source>
</evidence>
<dbReference type="CDD" id="cd00130">
    <property type="entry name" value="PAS"/>
    <property type="match status" value="2"/>
</dbReference>
<evidence type="ECO:0000313" key="18">
    <source>
        <dbReference type="EMBL" id="GAA4059132.1"/>
    </source>
</evidence>
<dbReference type="EC" id="2.7.13.3" evidence="3"/>
<evidence type="ECO:0000256" key="10">
    <source>
        <dbReference type="ARBA" id="ARBA00023012"/>
    </source>
</evidence>
<dbReference type="EMBL" id="BAABCS010000031">
    <property type="protein sequence ID" value="GAA4059132.1"/>
    <property type="molecule type" value="Genomic_DNA"/>
</dbReference>
<protein>
    <recommendedName>
        <fullName evidence="3">histidine kinase</fullName>
        <ecNumber evidence="3">2.7.13.3</ecNumber>
    </recommendedName>
</protein>
<evidence type="ECO:0000256" key="4">
    <source>
        <dbReference type="ARBA" id="ARBA00022475"/>
    </source>
</evidence>
<comment type="catalytic activity">
    <reaction evidence="1">
        <text>ATP + protein L-histidine = ADP + protein N-phospho-L-histidine.</text>
        <dbReference type="EC" id="2.7.13.3"/>
    </reaction>
</comment>
<dbReference type="PROSITE" id="PS50112">
    <property type="entry name" value="PAS"/>
    <property type="match status" value="2"/>
</dbReference>
<evidence type="ECO:0000256" key="12">
    <source>
        <dbReference type="PROSITE-ProRule" id="PRU00169"/>
    </source>
</evidence>
<dbReference type="InterPro" id="IPR005467">
    <property type="entry name" value="His_kinase_dom"/>
</dbReference>
<evidence type="ECO:0000256" key="9">
    <source>
        <dbReference type="ARBA" id="ARBA00022989"/>
    </source>
</evidence>